<name>A0A0C9SMA0_PAXIN</name>
<dbReference type="GO" id="GO:0005524">
    <property type="term" value="F:ATP binding"/>
    <property type="evidence" value="ECO:0007669"/>
    <property type="project" value="UniProtKB-KW"/>
</dbReference>
<dbReference type="InterPro" id="IPR027417">
    <property type="entry name" value="P-loop_NTPase"/>
</dbReference>
<dbReference type="Pfam" id="PF05970">
    <property type="entry name" value="PIF1"/>
    <property type="match status" value="1"/>
</dbReference>
<dbReference type="GO" id="GO:0043139">
    <property type="term" value="F:5'-3' DNA helicase activity"/>
    <property type="evidence" value="ECO:0007669"/>
    <property type="project" value="UniProtKB-EC"/>
</dbReference>
<dbReference type="Proteomes" id="UP000053647">
    <property type="component" value="Unassembled WGS sequence"/>
</dbReference>
<dbReference type="GO" id="GO:0006310">
    <property type="term" value="P:DNA recombination"/>
    <property type="evidence" value="ECO:0007669"/>
    <property type="project" value="UniProtKB-KW"/>
</dbReference>
<keyword evidence="1" id="KW-0547">Nucleotide-binding</keyword>
<dbReference type="HOGENOM" id="CLU_161528_0_1_1"/>
<reference evidence="3 4" key="1">
    <citation type="submission" date="2014-06" db="EMBL/GenBank/DDBJ databases">
        <authorList>
            <consortium name="DOE Joint Genome Institute"/>
            <person name="Kuo A."/>
            <person name="Kohler A."/>
            <person name="Nagy L.G."/>
            <person name="Floudas D."/>
            <person name="Copeland A."/>
            <person name="Barry K.W."/>
            <person name="Cichocki N."/>
            <person name="Veneault-Fourrey C."/>
            <person name="LaButti K."/>
            <person name="Lindquist E.A."/>
            <person name="Lipzen A."/>
            <person name="Lundell T."/>
            <person name="Morin E."/>
            <person name="Murat C."/>
            <person name="Sun H."/>
            <person name="Tunlid A."/>
            <person name="Henrissat B."/>
            <person name="Grigoriev I.V."/>
            <person name="Hibbett D.S."/>
            <person name="Martin F."/>
            <person name="Nordberg H.P."/>
            <person name="Cantor M.N."/>
            <person name="Hua S.X."/>
        </authorList>
    </citation>
    <scope>NUCLEOTIDE SEQUENCE [LARGE SCALE GENOMIC DNA]</scope>
    <source>
        <strain evidence="3 4">ATCC 200175</strain>
    </source>
</reference>
<gene>
    <name evidence="3" type="ORF">PAXINDRAFT_36248</name>
</gene>
<comment type="cofactor">
    <cofactor evidence="1">
        <name>Mg(2+)</name>
        <dbReference type="ChEBI" id="CHEBI:18420"/>
    </cofactor>
</comment>
<sequence>MDAGIDKNEDQERTFRIVGEHFVTGDRNQLLLHISGIRGSGKSHVINAICTLFKKMDRADKLQVTAPTGCAAVLIRGHTIHSLTFLPK</sequence>
<dbReference type="InterPro" id="IPR010285">
    <property type="entry name" value="DNA_helicase_pif1-like_DEAD"/>
</dbReference>
<feature type="domain" description="DNA helicase Pif1-like DEAD-box helicase" evidence="2">
    <location>
        <begin position="8"/>
        <end position="85"/>
    </location>
</feature>
<reference evidence="4" key="2">
    <citation type="submission" date="2015-01" db="EMBL/GenBank/DDBJ databases">
        <title>Evolutionary Origins and Diversification of the Mycorrhizal Mutualists.</title>
        <authorList>
            <consortium name="DOE Joint Genome Institute"/>
            <consortium name="Mycorrhizal Genomics Consortium"/>
            <person name="Kohler A."/>
            <person name="Kuo A."/>
            <person name="Nagy L.G."/>
            <person name="Floudas D."/>
            <person name="Copeland A."/>
            <person name="Barry K.W."/>
            <person name="Cichocki N."/>
            <person name="Veneault-Fourrey C."/>
            <person name="LaButti K."/>
            <person name="Lindquist E.A."/>
            <person name="Lipzen A."/>
            <person name="Lundell T."/>
            <person name="Morin E."/>
            <person name="Murat C."/>
            <person name="Riley R."/>
            <person name="Ohm R."/>
            <person name="Sun H."/>
            <person name="Tunlid A."/>
            <person name="Henrissat B."/>
            <person name="Grigoriev I.V."/>
            <person name="Hibbett D.S."/>
            <person name="Martin F."/>
        </authorList>
    </citation>
    <scope>NUCLEOTIDE SEQUENCE [LARGE SCALE GENOMIC DNA]</scope>
    <source>
        <strain evidence="4">ATCC 200175</strain>
    </source>
</reference>
<dbReference type="EC" id="5.6.2.3" evidence="1"/>
<organism evidence="3 4">
    <name type="scientific">Paxillus involutus ATCC 200175</name>
    <dbReference type="NCBI Taxonomy" id="664439"/>
    <lineage>
        <taxon>Eukaryota</taxon>
        <taxon>Fungi</taxon>
        <taxon>Dikarya</taxon>
        <taxon>Basidiomycota</taxon>
        <taxon>Agaricomycotina</taxon>
        <taxon>Agaricomycetes</taxon>
        <taxon>Agaricomycetidae</taxon>
        <taxon>Boletales</taxon>
        <taxon>Paxilineae</taxon>
        <taxon>Paxillaceae</taxon>
        <taxon>Paxillus</taxon>
    </lineage>
</organism>
<keyword evidence="4" id="KW-1185">Reference proteome</keyword>
<evidence type="ECO:0000313" key="3">
    <source>
        <dbReference type="EMBL" id="KIJ05809.1"/>
    </source>
</evidence>
<keyword evidence="1" id="KW-0234">DNA repair</keyword>
<evidence type="ECO:0000256" key="1">
    <source>
        <dbReference type="RuleBase" id="RU363044"/>
    </source>
</evidence>
<feature type="non-terminal residue" evidence="3">
    <location>
        <position position="88"/>
    </location>
</feature>
<dbReference type="OrthoDB" id="432234at2759"/>
<keyword evidence="1" id="KW-0378">Hydrolase</keyword>
<comment type="similarity">
    <text evidence="1">Belongs to the helicase family.</text>
</comment>
<keyword evidence="1" id="KW-0233">DNA recombination</keyword>
<accession>A0A0C9SMA0</accession>
<evidence type="ECO:0000259" key="2">
    <source>
        <dbReference type="Pfam" id="PF05970"/>
    </source>
</evidence>
<keyword evidence="1" id="KW-0067">ATP-binding</keyword>
<proteinExistence type="inferred from homology"/>
<dbReference type="SUPFAM" id="SSF52540">
    <property type="entry name" value="P-loop containing nucleoside triphosphate hydrolases"/>
    <property type="match status" value="1"/>
</dbReference>
<keyword evidence="1" id="KW-0227">DNA damage</keyword>
<keyword evidence="1" id="KW-0347">Helicase</keyword>
<comment type="catalytic activity">
    <reaction evidence="1">
        <text>ATP + H2O = ADP + phosphate + H(+)</text>
        <dbReference type="Rhea" id="RHEA:13065"/>
        <dbReference type="ChEBI" id="CHEBI:15377"/>
        <dbReference type="ChEBI" id="CHEBI:15378"/>
        <dbReference type="ChEBI" id="CHEBI:30616"/>
        <dbReference type="ChEBI" id="CHEBI:43474"/>
        <dbReference type="ChEBI" id="CHEBI:456216"/>
        <dbReference type="EC" id="5.6.2.3"/>
    </reaction>
</comment>
<dbReference type="EMBL" id="KN820704">
    <property type="protein sequence ID" value="KIJ05809.1"/>
    <property type="molecule type" value="Genomic_DNA"/>
</dbReference>
<dbReference type="GO" id="GO:0000723">
    <property type="term" value="P:telomere maintenance"/>
    <property type="evidence" value="ECO:0007669"/>
    <property type="project" value="InterPro"/>
</dbReference>
<evidence type="ECO:0000313" key="4">
    <source>
        <dbReference type="Proteomes" id="UP000053647"/>
    </source>
</evidence>
<protein>
    <recommendedName>
        <fullName evidence="1">ATP-dependent DNA helicase</fullName>
        <ecNumber evidence="1">5.6.2.3</ecNumber>
    </recommendedName>
</protein>
<dbReference type="GO" id="GO:0006281">
    <property type="term" value="P:DNA repair"/>
    <property type="evidence" value="ECO:0007669"/>
    <property type="project" value="UniProtKB-KW"/>
</dbReference>
<dbReference type="GO" id="GO:0016887">
    <property type="term" value="F:ATP hydrolysis activity"/>
    <property type="evidence" value="ECO:0007669"/>
    <property type="project" value="RHEA"/>
</dbReference>
<dbReference type="Gene3D" id="3.40.50.300">
    <property type="entry name" value="P-loop containing nucleotide triphosphate hydrolases"/>
    <property type="match status" value="1"/>
</dbReference>
<dbReference type="AlphaFoldDB" id="A0A0C9SMA0"/>